<gene>
    <name evidence="11" type="primary">LOC108672133</name>
</gene>
<dbReference type="OrthoDB" id="6159439at2759"/>
<evidence type="ECO:0000256" key="7">
    <source>
        <dbReference type="RuleBase" id="RU000682"/>
    </source>
</evidence>
<sequence>MPQGATSLLPPPIPKKMGFTIESLVGGRMSPPKTESESPPLSTLRNSMNFLSSDINRDGRYTADNGYGHRDQHSNILLSRDIFALHQQQQHQNDIVNDCFFREQILMRQRSQLQEQINQDQLKRSTLNREFLNQELEREVLLRGHQEFERKEFDEKCTKKTKISPRNSPRNSPRSSPSLPQISSSPPHSFTEEDRRSIPSPNSMKKHLGATPSLTSSLIHNNFINPLQGPILSTLPPQFMALGGAGTGPPQIQIPTPMVHPLLGAGLPQGLGGSLSNLPGGIGTPLPAVPRDFPLYPWLLSRHGRVFQPGFPVGPEGYPGFLLPFRKPKRIRTAFSPSQLLKLEQAFEKNQYVVGQERKQLAVNLSLSETQVKVWFQNRRTKHKRLLQEDDDGTAGKSGSEDKNNEDGLIIEHEEDEEELDVLDEASEA</sequence>
<evidence type="ECO:0000313" key="10">
    <source>
        <dbReference type="Proteomes" id="UP000694843"/>
    </source>
</evidence>
<dbReference type="Gene3D" id="1.10.10.60">
    <property type="entry name" value="Homeodomain-like"/>
    <property type="match status" value="1"/>
</dbReference>
<evidence type="ECO:0000256" key="3">
    <source>
        <dbReference type="ARBA" id="ARBA00023125"/>
    </source>
</evidence>
<dbReference type="InterPro" id="IPR017970">
    <property type="entry name" value="Homeobox_CS"/>
</dbReference>
<dbReference type="CDD" id="cd00086">
    <property type="entry name" value="homeodomain"/>
    <property type="match status" value="1"/>
</dbReference>
<keyword evidence="3 6" id="KW-0238">DNA-binding</keyword>
<feature type="region of interest" description="Disordered" evidence="8">
    <location>
        <begin position="386"/>
        <end position="429"/>
    </location>
</feature>
<dbReference type="PANTHER" id="PTHR24339:SF28">
    <property type="entry name" value="E5-RELATED"/>
    <property type="match status" value="1"/>
</dbReference>
<dbReference type="GO" id="GO:0000981">
    <property type="term" value="F:DNA-binding transcription factor activity, RNA polymerase II-specific"/>
    <property type="evidence" value="ECO:0007669"/>
    <property type="project" value="InterPro"/>
</dbReference>
<feature type="compositionally biased region" description="Acidic residues" evidence="8">
    <location>
        <begin position="413"/>
        <end position="429"/>
    </location>
</feature>
<dbReference type="SUPFAM" id="SSF46689">
    <property type="entry name" value="Homeodomain-like"/>
    <property type="match status" value="1"/>
</dbReference>
<dbReference type="InterPro" id="IPR050877">
    <property type="entry name" value="EMX-VAX-Noto_Homeobox_TFs"/>
</dbReference>
<dbReference type="PRINTS" id="PR00024">
    <property type="entry name" value="HOMEOBOX"/>
</dbReference>
<feature type="compositionally biased region" description="Basic and acidic residues" evidence="8">
    <location>
        <begin position="399"/>
        <end position="412"/>
    </location>
</feature>
<evidence type="ECO:0000256" key="4">
    <source>
        <dbReference type="ARBA" id="ARBA00023155"/>
    </source>
</evidence>
<dbReference type="PROSITE" id="PS00027">
    <property type="entry name" value="HOMEOBOX_1"/>
    <property type="match status" value="1"/>
</dbReference>
<proteinExistence type="inferred from homology"/>
<evidence type="ECO:0000256" key="8">
    <source>
        <dbReference type="SAM" id="MobiDB-lite"/>
    </source>
</evidence>
<dbReference type="Pfam" id="PF00046">
    <property type="entry name" value="Homeodomain"/>
    <property type="match status" value="1"/>
</dbReference>
<dbReference type="KEGG" id="hazt:108672133"/>
<dbReference type="FunFam" id="1.10.10.60:FF:000081">
    <property type="entry name" value="Empty spiracles homeobox 2"/>
    <property type="match status" value="1"/>
</dbReference>
<dbReference type="GO" id="GO:0005634">
    <property type="term" value="C:nucleus"/>
    <property type="evidence" value="ECO:0007669"/>
    <property type="project" value="UniProtKB-SubCell"/>
</dbReference>
<accession>A0A8B7NNH7</accession>
<dbReference type="PROSITE" id="PS50071">
    <property type="entry name" value="HOMEOBOX_2"/>
    <property type="match status" value="1"/>
</dbReference>
<dbReference type="GeneID" id="108672133"/>
<dbReference type="InterPro" id="IPR009057">
    <property type="entry name" value="Homeodomain-like_sf"/>
</dbReference>
<feature type="domain" description="Homeobox" evidence="9">
    <location>
        <begin position="326"/>
        <end position="386"/>
    </location>
</feature>
<feature type="region of interest" description="Disordered" evidence="8">
    <location>
        <begin position="25"/>
        <end position="44"/>
    </location>
</feature>
<protein>
    <submittedName>
        <fullName evidence="11">Homeobox protein EMX1</fullName>
    </submittedName>
</protein>
<comment type="subcellular location">
    <subcellularLocation>
        <location evidence="1 6 7">Nucleus</location>
    </subcellularLocation>
</comment>
<reference evidence="11" key="1">
    <citation type="submission" date="2025-08" db="UniProtKB">
        <authorList>
            <consortium name="RefSeq"/>
        </authorList>
    </citation>
    <scope>IDENTIFICATION</scope>
    <source>
        <tissue evidence="11">Whole organism</tissue>
    </source>
</reference>
<dbReference type="GO" id="GO:0007420">
    <property type="term" value="P:brain development"/>
    <property type="evidence" value="ECO:0007669"/>
    <property type="project" value="TreeGrafter"/>
</dbReference>
<evidence type="ECO:0000256" key="2">
    <source>
        <dbReference type="ARBA" id="ARBA00007397"/>
    </source>
</evidence>
<comment type="similarity">
    <text evidence="2">Belongs to the EMX homeobox family.</text>
</comment>
<feature type="DNA-binding region" description="Homeobox" evidence="6">
    <location>
        <begin position="328"/>
        <end position="387"/>
    </location>
</feature>
<dbReference type="Proteomes" id="UP000694843">
    <property type="component" value="Unplaced"/>
</dbReference>
<keyword evidence="4 6" id="KW-0371">Homeobox</keyword>
<keyword evidence="10" id="KW-1185">Reference proteome</keyword>
<dbReference type="InterPro" id="IPR020479">
    <property type="entry name" value="HD_metazoa"/>
</dbReference>
<evidence type="ECO:0000256" key="5">
    <source>
        <dbReference type="ARBA" id="ARBA00023242"/>
    </source>
</evidence>
<evidence type="ECO:0000259" key="9">
    <source>
        <dbReference type="PROSITE" id="PS50071"/>
    </source>
</evidence>
<dbReference type="InterPro" id="IPR001356">
    <property type="entry name" value="HD"/>
</dbReference>
<dbReference type="AlphaFoldDB" id="A0A8B7NNH7"/>
<organism evidence="10 11">
    <name type="scientific">Hyalella azteca</name>
    <name type="common">Amphipod</name>
    <dbReference type="NCBI Taxonomy" id="294128"/>
    <lineage>
        <taxon>Eukaryota</taxon>
        <taxon>Metazoa</taxon>
        <taxon>Ecdysozoa</taxon>
        <taxon>Arthropoda</taxon>
        <taxon>Crustacea</taxon>
        <taxon>Multicrustacea</taxon>
        <taxon>Malacostraca</taxon>
        <taxon>Eumalacostraca</taxon>
        <taxon>Peracarida</taxon>
        <taxon>Amphipoda</taxon>
        <taxon>Senticaudata</taxon>
        <taxon>Talitrida</taxon>
        <taxon>Talitroidea</taxon>
        <taxon>Hyalellidae</taxon>
        <taxon>Hyalella</taxon>
    </lineage>
</organism>
<name>A0A8B7NNH7_HYAAZ</name>
<feature type="compositionally biased region" description="Low complexity" evidence="8">
    <location>
        <begin position="164"/>
        <end position="189"/>
    </location>
</feature>
<dbReference type="GO" id="GO:0000978">
    <property type="term" value="F:RNA polymerase II cis-regulatory region sequence-specific DNA binding"/>
    <property type="evidence" value="ECO:0007669"/>
    <property type="project" value="TreeGrafter"/>
</dbReference>
<keyword evidence="5 6" id="KW-0539">Nucleus</keyword>
<dbReference type="SMART" id="SM00389">
    <property type="entry name" value="HOX"/>
    <property type="match status" value="1"/>
</dbReference>
<dbReference type="GO" id="GO:0030182">
    <property type="term" value="P:neuron differentiation"/>
    <property type="evidence" value="ECO:0007669"/>
    <property type="project" value="TreeGrafter"/>
</dbReference>
<evidence type="ECO:0000313" key="11">
    <source>
        <dbReference type="RefSeq" id="XP_018015249.1"/>
    </source>
</evidence>
<dbReference type="PANTHER" id="PTHR24339">
    <property type="entry name" value="HOMEOBOX PROTEIN EMX-RELATED"/>
    <property type="match status" value="1"/>
</dbReference>
<dbReference type="RefSeq" id="XP_018015249.1">
    <property type="nucleotide sequence ID" value="XM_018159760.2"/>
</dbReference>
<evidence type="ECO:0000256" key="6">
    <source>
        <dbReference type="PROSITE-ProRule" id="PRU00108"/>
    </source>
</evidence>
<evidence type="ECO:0000256" key="1">
    <source>
        <dbReference type="ARBA" id="ARBA00004123"/>
    </source>
</evidence>
<feature type="region of interest" description="Disordered" evidence="8">
    <location>
        <begin position="151"/>
        <end position="210"/>
    </location>
</feature>